<evidence type="ECO:0000313" key="3">
    <source>
        <dbReference type="Proteomes" id="UP000283634"/>
    </source>
</evidence>
<dbReference type="AlphaFoldDB" id="A0A3R7MWA6"/>
<name>A0A3R7MWA6_TRYRA</name>
<dbReference type="VEuPathDB" id="TriTrypDB:TRSC58_01228"/>
<dbReference type="Proteomes" id="UP000283634">
    <property type="component" value="Unassembled WGS sequence"/>
</dbReference>
<dbReference type="InterPro" id="IPR029063">
    <property type="entry name" value="SAM-dependent_MTases_sf"/>
</dbReference>
<sequence length="481" mass="53430">MSMLCRGQQLARCIGGVKCNFGGLLLLIIILYVISFVAVWLLSAPVQETWSLSGGSPAPVTVTLGKGCSVKLYRHVPVSLLFTTAFEASMKILDHHGCTSVREILQNAGVTRCPQGFALQCVAGRTCSILDNTTMDMQALNLTLGFRYASSKKNGVYPWLIASRKGMYLPDLVRQGNAVLSALGLLRVVARIERYIFACQMPSTEAILAACTTKNATGEKKEPRRFVLVELATGNANLLFTICPPDPLRWLRCYGVETVHAVSADAMTYQEHIRIVNGGVSPLRDGSATHVLLHGILHLIPVNDSCALIREGLRLLGPKGILLVVMLFTGTSVVWPTGYHPFFFKDAAVETDPLNASRSSTVLRYCSTITGEDYDTLVEKVEFLWDAPEFAFYTPQFKRTGIYAVRLTRSEKLMPSLPGEERRIATPEEEETDLYKDICTNPKNLDRMKDAQSLWGERVLAMHAHRERRRRGKGHHVWSKK</sequence>
<dbReference type="GeneID" id="40326344"/>
<dbReference type="OMA" id="ERDIHAC"/>
<proteinExistence type="predicted"/>
<gene>
    <name evidence="2" type="ORF">TraAM80_02411</name>
</gene>
<evidence type="ECO:0000256" key="1">
    <source>
        <dbReference type="SAM" id="Phobius"/>
    </source>
</evidence>
<keyword evidence="1" id="KW-1133">Transmembrane helix</keyword>
<dbReference type="SUPFAM" id="SSF53335">
    <property type="entry name" value="S-adenosyl-L-methionine-dependent methyltransferases"/>
    <property type="match status" value="1"/>
</dbReference>
<dbReference type="RefSeq" id="XP_029240718.1">
    <property type="nucleotide sequence ID" value="XM_029379414.1"/>
</dbReference>
<keyword evidence="1" id="KW-0472">Membrane</keyword>
<reference evidence="2 3" key="1">
    <citation type="journal article" date="2018" name="BMC Genomics">
        <title>Genomic comparison of Trypanosoma conorhini and Trypanosoma rangeli to Trypanosoma cruzi strains of high and low virulence.</title>
        <authorList>
            <person name="Bradwell K.R."/>
            <person name="Koparde V.N."/>
            <person name="Matveyev A.V."/>
            <person name="Serrano M.G."/>
            <person name="Alves J.M."/>
            <person name="Parikh H."/>
            <person name="Huang B."/>
            <person name="Lee V."/>
            <person name="Espinosa-Alvarez O."/>
            <person name="Ortiz P.A."/>
            <person name="Costa-Martins A.G."/>
            <person name="Teixeira M.M."/>
            <person name="Buck G.A."/>
        </authorList>
    </citation>
    <scope>NUCLEOTIDE SEQUENCE [LARGE SCALE GENOMIC DNA]</scope>
    <source>
        <strain evidence="2 3">AM80</strain>
    </source>
</reference>
<dbReference type="OrthoDB" id="244767at2759"/>
<dbReference type="EMBL" id="MKGL01000055">
    <property type="protein sequence ID" value="RNF09014.1"/>
    <property type="molecule type" value="Genomic_DNA"/>
</dbReference>
<feature type="transmembrane region" description="Helical" evidence="1">
    <location>
        <begin position="21"/>
        <end position="42"/>
    </location>
</feature>
<keyword evidence="1" id="KW-0812">Transmembrane</keyword>
<protein>
    <submittedName>
        <fullName evidence="2">Uncharacterized protein</fullName>
    </submittedName>
</protein>
<organism evidence="2 3">
    <name type="scientific">Trypanosoma rangeli</name>
    <dbReference type="NCBI Taxonomy" id="5698"/>
    <lineage>
        <taxon>Eukaryota</taxon>
        <taxon>Discoba</taxon>
        <taxon>Euglenozoa</taxon>
        <taxon>Kinetoplastea</taxon>
        <taxon>Metakinetoplastina</taxon>
        <taxon>Trypanosomatida</taxon>
        <taxon>Trypanosomatidae</taxon>
        <taxon>Trypanosoma</taxon>
        <taxon>Herpetosoma</taxon>
    </lineage>
</organism>
<accession>A0A3R7MWA6</accession>
<evidence type="ECO:0000313" key="2">
    <source>
        <dbReference type="EMBL" id="RNF09014.1"/>
    </source>
</evidence>
<comment type="caution">
    <text evidence="2">The sequence shown here is derived from an EMBL/GenBank/DDBJ whole genome shotgun (WGS) entry which is preliminary data.</text>
</comment>
<keyword evidence="3" id="KW-1185">Reference proteome</keyword>